<dbReference type="OrthoDB" id="6058765at2"/>
<dbReference type="HOGENOM" id="CLU_2289263_0_0_6"/>
<gene>
    <name evidence="2" type="ordered locus">DSC_13285</name>
</gene>
<keyword evidence="1" id="KW-0472">Membrane</keyword>
<sequence>MLTVTHDFVIGQLKALASQDPQVLESRRQQLIQQQQPLKLGSLAFLVIGAIMTISVIGAFVGLPMLAIAGWVQWKARANLKVIDGAYREFTSGGASLVVPG</sequence>
<dbReference type="AlphaFoldDB" id="G7USQ0"/>
<reference evidence="2 3" key="1">
    <citation type="journal article" date="2012" name="J. Bacteriol.">
        <title>Complete Genome Sequence of the BTEX-Degrading Bacterium Pseudoxanthomonas spadix BD-a59.</title>
        <authorList>
            <person name="Lee S.H."/>
            <person name="Jin H.M."/>
            <person name="Lee H.J."/>
            <person name="Kim J.M."/>
            <person name="Jeon C.O."/>
        </authorList>
    </citation>
    <scope>NUCLEOTIDE SEQUENCE [LARGE SCALE GENOMIC DNA]</scope>
    <source>
        <strain evidence="2 3">BD-a59</strain>
    </source>
</reference>
<accession>G7USQ0</accession>
<protein>
    <recommendedName>
        <fullName evidence="4">Transmembrane protein</fullName>
    </recommendedName>
</protein>
<proteinExistence type="predicted"/>
<organism evidence="2 3">
    <name type="scientific">Pseudoxanthomonas spadix (strain BD-a59)</name>
    <dbReference type="NCBI Taxonomy" id="1045855"/>
    <lineage>
        <taxon>Bacteria</taxon>
        <taxon>Pseudomonadati</taxon>
        <taxon>Pseudomonadota</taxon>
        <taxon>Gammaproteobacteria</taxon>
        <taxon>Lysobacterales</taxon>
        <taxon>Lysobacteraceae</taxon>
        <taxon>Pseudoxanthomonas</taxon>
    </lineage>
</organism>
<feature type="transmembrane region" description="Helical" evidence="1">
    <location>
        <begin position="43"/>
        <end position="72"/>
    </location>
</feature>
<dbReference type="STRING" id="1045855.DSC_13285"/>
<dbReference type="KEGG" id="psd:DSC_13285"/>
<keyword evidence="3" id="KW-1185">Reference proteome</keyword>
<dbReference type="EMBL" id="CP003093">
    <property type="protein sequence ID" value="AER57301.1"/>
    <property type="molecule type" value="Genomic_DNA"/>
</dbReference>
<evidence type="ECO:0008006" key="4">
    <source>
        <dbReference type="Google" id="ProtNLM"/>
    </source>
</evidence>
<evidence type="ECO:0000313" key="2">
    <source>
        <dbReference type="EMBL" id="AER57301.1"/>
    </source>
</evidence>
<evidence type="ECO:0000313" key="3">
    <source>
        <dbReference type="Proteomes" id="UP000005870"/>
    </source>
</evidence>
<keyword evidence="1" id="KW-1133">Transmembrane helix</keyword>
<keyword evidence="1" id="KW-0812">Transmembrane</keyword>
<evidence type="ECO:0000256" key="1">
    <source>
        <dbReference type="SAM" id="Phobius"/>
    </source>
</evidence>
<dbReference type="Proteomes" id="UP000005870">
    <property type="component" value="Chromosome"/>
</dbReference>
<name>G7USQ0_PSEUP</name>
<dbReference type="RefSeq" id="WP_014161474.1">
    <property type="nucleotide sequence ID" value="NC_016147.2"/>
</dbReference>